<organism evidence="2 3">
    <name type="scientific">Hermanssonia centrifuga</name>
    <dbReference type="NCBI Taxonomy" id="98765"/>
    <lineage>
        <taxon>Eukaryota</taxon>
        <taxon>Fungi</taxon>
        <taxon>Dikarya</taxon>
        <taxon>Basidiomycota</taxon>
        <taxon>Agaricomycotina</taxon>
        <taxon>Agaricomycetes</taxon>
        <taxon>Polyporales</taxon>
        <taxon>Meruliaceae</taxon>
        <taxon>Hermanssonia</taxon>
    </lineage>
</organism>
<accession>A0A2R6NQF2</accession>
<evidence type="ECO:0000313" key="3">
    <source>
        <dbReference type="Proteomes" id="UP000186601"/>
    </source>
</evidence>
<gene>
    <name evidence="2" type="ORF">PHLCEN_2v9605</name>
</gene>
<sequence length="155" mass="16115">MLKLLLLPDPFITKKVSNPEEGEQSKQTTDKDDSAARRPDLLGGNPSIPYGNTTEGGGEINYDAPSTIAMSAATAITSTFNGSRSASRPSARPLPLVSAMLPIEASGSTMSSTGDRNSVVISTGTQFPEYPDDGLRSHSGYAASFSSQPPAYAGS</sequence>
<dbReference type="AlphaFoldDB" id="A0A2R6NQF2"/>
<feature type="compositionally biased region" description="Basic and acidic residues" evidence="1">
    <location>
        <begin position="28"/>
        <end position="40"/>
    </location>
</feature>
<proteinExistence type="predicted"/>
<feature type="compositionally biased region" description="Polar residues" evidence="1">
    <location>
        <begin position="106"/>
        <end position="126"/>
    </location>
</feature>
<comment type="caution">
    <text evidence="2">The sequence shown here is derived from an EMBL/GenBank/DDBJ whole genome shotgun (WGS) entry which is preliminary data.</text>
</comment>
<name>A0A2R6NQF2_9APHY</name>
<feature type="region of interest" description="Disordered" evidence="1">
    <location>
        <begin position="1"/>
        <end position="63"/>
    </location>
</feature>
<protein>
    <submittedName>
        <fullName evidence="2">Uncharacterized protein</fullName>
    </submittedName>
</protein>
<evidence type="ECO:0000313" key="2">
    <source>
        <dbReference type="EMBL" id="PSR74726.1"/>
    </source>
</evidence>
<evidence type="ECO:0000256" key="1">
    <source>
        <dbReference type="SAM" id="MobiDB-lite"/>
    </source>
</evidence>
<dbReference type="Proteomes" id="UP000186601">
    <property type="component" value="Unassembled WGS sequence"/>
</dbReference>
<keyword evidence="3" id="KW-1185">Reference proteome</keyword>
<dbReference type="EMBL" id="MLYV02000961">
    <property type="protein sequence ID" value="PSR74726.1"/>
    <property type="molecule type" value="Genomic_DNA"/>
</dbReference>
<reference evidence="2 3" key="1">
    <citation type="submission" date="2018-02" db="EMBL/GenBank/DDBJ databases">
        <title>Genome sequence of the basidiomycete white-rot fungus Phlebia centrifuga.</title>
        <authorList>
            <person name="Granchi Z."/>
            <person name="Peng M."/>
            <person name="de Vries R.P."/>
            <person name="Hilden K."/>
            <person name="Makela M.R."/>
            <person name="Grigoriev I."/>
            <person name="Riley R."/>
        </authorList>
    </citation>
    <scope>NUCLEOTIDE SEQUENCE [LARGE SCALE GENOMIC DNA]</scope>
    <source>
        <strain evidence="2 3">FBCC195</strain>
    </source>
</reference>
<feature type="region of interest" description="Disordered" evidence="1">
    <location>
        <begin position="106"/>
        <end position="155"/>
    </location>
</feature>